<gene>
    <name evidence="2" type="ORF">HHL24_02145</name>
</gene>
<dbReference type="EMBL" id="JABBGJ010000002">
    <property type="protein sequence ID" value="NML96767.1"/>
    <property type="molecule type" value="Genomic_DNA"/>
</dbReference>
<dbReference type="Proteomes" id="UP000544134">
    <property type="component" value="Unassembled WGS sequence"/>
</dbReference>
<keyword evidence="3" id="KW-1185">Reference proteome</keyword>
<proteinExistence type="predicted"/>
<accession>A0A848I3A1</accession>
<reference evidence="2 3" key="1">
    <citation type="submission" date="2020-04" db="EMBL/GenBank/DDBJ databases">
        <title>Paraburkholderia sp. RP-4-7 isolated from soil.</title>
        <authorList>
            <person name="Dahal R.H."/>
        </authorList>
    </citation>
    <scope>NUCLEOTIDE SEQUENCE [LARGE SCALE GENOMIC DNA]</scope>
    <source>
        <strain evidence="2 3">RP-4-7</strain>
    </source>
</reference>
<organism evidence="2 3">
    <name type="scientific">Paraburkholderia polaris</name>
    <dbReference type="NCBI Taxonomy" id="2728848"/>
    <lineage>
        <taxon>Bacteria</taxon>
        <taxon>Pseudomonadati</taxon>
        <taxon>Pseudomonadota</taxon>
        <taxon>Betaproteobacteria</taxon>
        <taxon>Burkholderiales</taxon>
        <taxon>Burkholderiaceae</taxon>
        <taxon>Paraburkholderia</taxon>
    </lineage>
</organism>
<feature type="region of interest" description="Disordered" evidence="1">
    <location>
        <begin position="207"/>
        <end position="232"/>
    </location>
</feature>
<feature type="compositionally biased region" description="Basic and acidic residues" evidence="1">
    <location>
        <begin position="215"/>
        <end position="232"/>
    </location>
</feature>
<dbReference type="RefSeq" id="WP_169483741.1">
    <property type="nucleotide sequence ID" value="NZ_JABBGJ010000002.1"/>
</dbReference>
<comment type="caution">
    <text evidence="2">The sequence shown here is derived from an EMBL/GenBank/DDBJ whole genome shotgun (WGS) entry which is preliminary data.</text>
</comment>
<protein>
    <submittedName>
        <fullName evidence="2">Uncharacterized protein</fullName>
    </submittedName>
</protein>
<evidence type="ECO:0000313" key="3">
    <source>
        <dbReference type="Proteomes" id="UP000544134"/>
    </source>
</evidence>
<evidence type="ECO:0000256" key="1">
    <source>
        <dbReference type="SAM" id="MobiDB-lite"/>
    </source>
</evidence>
<evidence type="ECO:0000313" key="2">
    <source>
        <dbReference type="EMBL" id="NML96767.1"/>
    </source>
</evidence>
<sequence>MTAQTITGNEAFWGTIKLSADAIKLINSSPTLVTQLLDYQTSFTKQTAGAMSADTGTGTGTGWNGSAIYFAQNWTTLSATTIVGQLAHEIGHFENTVADIAYDAQYRPAASDQSVTANDLRAMMGLHREGEAVYNNWIVQQEIQKATSSDGTGKDGTKIYLAGDGLYSTGPSNLQSILDNQHASDVAGNLTGSQEKNAMIEDAMHVYGPLPTSEPDDRPHDQRGQFADGDRL</sequence>
<dbReference type="AlphaFoldDB" id="A0A848I3A1"/>
<name>A0A848I3A1_9BURK</name>